<comment type="caution">
    <text evidence="2">The sequence shown here is derived from an EMBL/GenBank/DDBJ whole genome shotgun (WGS) entry which is preliminary data.</text>
</comment>
<dbReference type="EMBL" id="BLWD01000001">
    <property type="protein sequence ID" value="GFN02210.1"/>
    <property type="molecule type" value="Genomic_DNA"/>
</dbReference>
<feature type="region of interest" description="Disordered" evidence="1">
    <location>
        <begin position="23"/>
        <end position="51"/>
    </location>
</feature>
<sequence length="113" mass="12245">MPDSGTSCQPFWSTADPGLLFLNRPAHTAAGHSPPHLPEVPPAPAHLAHGPATRYELQLARTGQPLIAHPGRRAFRTPRARGTPDTAPRKDTFMTSRYPPLPENADRRAARSG</sequence>
<dbReference type="AlphaFoldDB" id="A0A7J0CIB9"/>
<feature type="compositionally biased region" description="Pro residues" evidence="1">
    <location>
        <begin position="35"/>
        <end position="44"/>
    </location>
</feature>
<proteinExistence type="predicted"/>
<feature type="region of interest" description="Disordered" evidence="1">
    <location>
        <begin position="70"/>
        <end position="113"/>
    </location>
</feature>
<gene>
    <name evidence="2" type="ORF">Smic_07660</name>
</gene>
<reference evidence="2 3" key="1">
    <citation type="submission" date="2020-05" db="EMBL/GenBank/DDBJ databases">
        <title>Whole genome shotgun sequence of Streptomyces microflavus NBRC 13062.</title>
        <authorList>
            <person name="Komaki H."/>
            <person name="Tamura T."/>
        </authorList>
    </citation>
    <scope>NUCLEOTIDE SEQUENCE [LARGE SCALE GENOMIC DNA]</scope>
    <source>
        <strain evidence="2 3">NBRC 13062</strain>
    </source>
</reference>
<organism evidence="2 3">
    <name type="scientific">Streptomyces microflavus</name>
    <name type="common">Streptomyces lipmanii</name>
    <dbReference type="NCBI Taxonomy" id="1919"/>
    <lineage>
        <taxon>Bacteria</taxon>
        <taxon>Bacillati</taxon>
        <taxon>Actinomycetota</taxon>
        <taxon>Actinomycetes</taxon>
        <taxon>Kitasatosporales</taxon>
        <taxon>Streptomycetaceae</taxon>
        <taxon>Streptomyces</taxon>
    </lineage>
</organism>
<evidence type="ECO:0000256" key="1">
    <source>
        <dbReference type="SAM" id="MobiDB-lite"/>
    </source>
</evidence>
<protein>
    <submittedName>
        <fullName evidence="2">Uncharacterized protein</fullName>
    </submittedName>
</protein>
<accession>A0A7J0CIB9</accession>
<feature type="compositionally biased region" description="Basic and acidic residues" evidence="1">
    <location>
        <begin position="104"/>
        <end position="113"/>
    </location>
</feature>
<evidence type="ECO:0000313" key="2">
    <source>
        <dbReference type="EMBL" id="GFN02210.1"/>
    </source>
</evidence>
<dbReference type="Proteomes" id="UP000498740">
    <property type="component" value="Unassembled WGS sequence"/>
</dbReference>
<feature type="compositionally biased region" description="Basic residues" evidence="1">
    <location>
        <begin position="70"/>
        <end position="79"/>
    </location>
</feature>
<evidence type="ECO:0000313" key="3">
    <source>
        <dbReference type="Proteomes" id="UP000498740"/>
    </source>
</evidence>
<name>A0A7J0CIB9_STRMI</name>